<feature type="domain" description="Flavin reductase like" evidence="2">
    <location>
        <begin position="10"/>
        <end position="150"/>
    </location>
</feature>
<protein>
    <submittedName>
        <fullName evidence="3">Conserved protein of DIM6/NTAB family</fullName>
    </submittedName>
</protein>
<dbReference type="GO" id="GO:0042602">
    <property type="term" value="F:riboflavin reductase (NADPH) activity"/>
    <property type="evidence" value="ECO:0007669"/>
    <property type="project" value="TreeGrafter"/>
</dbReference>
<gene>
    <name evidence="3" type="ORF">M670_03323</name>
</gene>
<dbReference type="GO" id="GO:0006208">
    <property type="term" value="P:pyrimidine nucleobase catabolic process"/>
    <property type="evidence" value="ECO:0007669"/>
    <property type="project" value="TreeGrafter"/>
</dbReference>
<accession>A0A072NW89</accession>
<dbReference type="InterPro" id="IPR012349">
    <property type="entry name" value="Split_barrel_FMN-bd"/>
</dbReference>
<dbReference type="SUPFAM" id="SSF50475">
    <property type="entry name" value="FMN-binding split barrel"/>
    <property type="match status" value="1"/>
</dbReference>
<dbReference type="GO" id="GO:0010181">
    <property type="term" value="F:FMN binding"/>
    <property type="evidence" value="ECO:0007669"/>
    <property type="project" value="InterPro"/>
</dbReference>
<dbReference type="EMBL" id="JJRY01000014">
    <property type="protein sequence ID" value="KEF37515.1"/>
    <property type="molecule type" value="Genomic_DNA"/>
</dbReference>
<evidence type="ECO:0000256" key="1">
    <source>
        <dbReference type="ARBA" id="ARBA00023002"/>
    </source>
</evidence>
<comment type="caution">
    <text evidence="3">The sequence shown here is derived from an EMBL/GenBank/DDBJ whole genome shotgun (WGS) entry which is preliminary data.</text>
</comment>
<dbReference type="Proteomes" id="UP000027936">
    <property type="component" value="Unassembled WGS sequence"/>
</dbReference>
<dbReference type="AlphaFoldDB" id="A0A072NW89"/>
<name>A0A072NW89_SCHAZ</name>
<evidence type="ECO:0000259" key="2">
    <source>
        <dbReference type="SMART" id="SM00903"/>
    </source>
</evidence>
<dbReference type="PANTHER" id="PTHR30466:SF1">
    <property type="entry name" value="FMN REDUCTASE (NADH) RUTF"/>
    <property type="match status" value="1"/>
</dbReference>
<proteinExistence type="predicted"/>
<organism evidence="3 4">
    <name type="scientific">Schinkia azotoformans MEV2011</name>
    <dbReference type="NCBI Taxonomy" id="1348973"/>
    <lineage>
        <taxon>Bacteria</taxon>
        <taxon>Bacillati</taxon>
        <taxon>Bacillota</taxon>
        <taxon>Bacilli</taxon>
        <taxon>Bacillales</taxon>
        <taxon>Bacillaceae</taxon>
        <taxon>Calidifontibacillus/Schinkia group</taxon>
        <taxon>Schinkia</taxon>
    </lineage>
</organism>
<dbReference type="Pfam" id="PF01613">
    <property type="entry name" value="Flavin_Reduct"/>
    <property type="match status" value="1"/>
</dbReference>
<dbReference type="RefSeq" id="WP_035196853.1">
    <property type="nucleotide sequence ID" value="NZ_JJRY01000014.1"/>
</dbReference>
<dbReference type="PATRIC" id="fig|1348973.3.peg.3201"/>
<keyword evidence="1" id="KW-0560">Oxidoreductase</keyword>
<dbReference type="SMART" id="SM00903">
    <property type="entry name" value="Flavin_Reduct"/>
    <property type="match status" value="1"/>
</dbReference>
<evidence type="ECO:0000313" key="4">
    <source>
        <dbReference type="Proteomes" id="UP000027936"/>
    </source>
</evidence>
<dbReference type="InterPro" id="IPR050268">
    <property type="entry name" value="NADH-dep_flavin_reductase"/>
</dbReference>
<dbReference type="PANTHER" id="PTHR30466">
    <property type="entry name" value="FLAVIN REDUCTASE"/>
    <property type="match status" value="1"/>
</dbReference>
<dbReference type="OrthoDB" id="9792858at2"/>
<evidence type="ECO:0000313" key="3">
    <source>
        <dbReference type="EMBL" id="KEF37515.1"/>
    </source>
</evidence>
<dbReference type="Gene3D" id="2.30.110.10">
    <property type="entry name" value="Electron Transport, Fmn-binding Protein, Chain A"/>
    <property type="match status" value="1"/>
</dbReference>
<dbReference type="InterPro" id="IPR002563">
    <property type="entry name" value="Flavin_Rdtase-like_dom"/>
</dbReference>
<sequence>MDDRLFRNAMGKFATGVTVITTEADDVVHGMTANAFMSVSLDPKLVVISIGHKARMLEKITTSKRFVVNILSDEQKDLSMHFAGQVREDLIVNFETINNMPTIKDSLANIVCNVKTSYIEGDHTLFIGEVTDLVLNDGDPLTYFEGKYGKVVSD</sequence>
<reference evidence="3 4" key="1">
    <citation type="submission" date="2014-04" db="EMBL/GenBank/DDBJ databases">
        <title>Draft genome sequence of Bacillus azotoformans MEV2011, a (co-) denitrifying strain unable to grow in the presence of oxygen.</title>
        <authorList>
            <person name="Nielsen M."/>
            <person name="Schreiber L."/>
            <person name="Finster K."/>
            <person name="Schramm A."/>
        </authorList>
    </citation>
    <scope>NUCLEOTIDE SEQUENCE [LARGE SCALE GENOMIC DNA]</scope>
    <source>
        <strain evidence="3 4">MEV2011</strain>
    </source>
</reference>